<protein>
    <submittedName>
        <fullName evidence="2">Uncharacterized protein</fullName>
    </submittedName>
</protein>
<proteinExistence type="predicted"/>
<comment type="caution">
    <text evidence="2">The sequence shown here is derived from an EMBL/GenBank/DDBJ whole genome shotgun (WGS) entry which is preliminary data.</text>
</comment>
<evidence type="ECO:0000313" key="2">
    <source>
        <dbReference type="EMBL" id="VEL09960.1"/>
    </source>
</evidence>
<feature type="region of interest" description="Disordered" evidence="1">
    <location>
        <begin position="49"/>
        <end position="107"/>
    </location>
</feature>
<keyword evidence="3" id="KW-1185">Reference proteome</keyword>
<dbReference type="Proteomes" id="UP000784294">
    <property type="component" value="Unassembled WGS sequence"/>
</dbReference>
<evidence type="ECO:0000313" key="3">
    <source>
        <dbReference type="Proteomes" id="UP000784294"/>
    </source>
</evidence>
<gene>
    <name evidence="2" type="ORF">PXEA_LOCUS3400</name>
</gene>
<dbReference type="EMBL" id="CAAALY010007679">
    <property type="protein sequence ID" value="VEL09960.1"/>
    <property type="molecule type" value="Genomic_DNA"/>
</dbReference>
<reference evidence="2" key="1">
    <citation type="submission" date="2018-11" db="EMBL/GenBank/DDBJ databases">
        <authorList>
            <consortium name="Pathogen Informatics"/>
        </authorList>
    </citation>
    <scope>NUCLEOTIDE SEQUENCE</scope>
</reference>
<organism evidence="2 3">
    <name type="scientific">Protopolystoma xenopodis</name>
    <dbReference type="NCBI Taxonomy" id="117903"/>
    <lineage>
        <taxon>Eukaryota</taxon>
        <taxon>Metazoa</taxon>
        <taxon>Spiralia</taxon>
        <taxon>Lophotrochozoa</taxon>
        <taxon>Platyhelminthes</taxon>
        <taxon>Monogenea</taxon>
        <taxon>Polyopisthocotylea</taxon>
        <taxon>Polystomatidea</taxon>
        <taxon>Polystomatidae</taxon>
        <taxon>Protopolystoma</taxon>
    </lineage>
</organism>
<sequence length="107" mass="11622">MDPCRAVVRYMTSIAGLQPATPYSYGDSRPALRVLYTIYSHYRYYDGGTGSGLSDDPLDPTFSEAEMATSPPEILPNSSASEAQQSPTLGDHQHLRTGGITESIYSN</sequence>
<evidence type="ECO:0000256" key="1">
    <source>
        <dbReference type="SAM" id="MobiDB-lite"/>
    </source>
</evidence>
<accession>A0A448WEP5</accession>
<dbReference type="AlphaFoldDB" id="A0A448WEP5"/>
<feature type="compositionally biased region" description="Polar residues" evidence="1">
    <location>
        <begin position="76"/>
        <end position="88"/>
    </location>
</feature>
<name>A0A448WEP5_9PLAT</name>